<evidence type="ECO:0000313" key="2">
    <source>
        <dbReference type="EMBL" id="CEM33203.1"/>
    </source>
</evidence>
<reference evidence="2" key="1">
    <citation type="submission" date="2014-11" db="EMBL/GenBank/DDBJ databases">
        <authorList>
            <person name="Otto D Thomas"/>
            <person name="Naeem Raeece"/>
        </authorList>
    </citation>
    <scope>NUCLEOTIDE SEQUENCE</scope>
</reference>
<proteinExistence type="predicted"/>
<feature type="compositionally biased region" description="Pro residues" evidence="1">
    <location>
        <begin position="11"/>
        <end position="25"/>
    </location>
</feature>
<organism evidence="2">
    <name type="scientific">Chromera velia CCMP2878</name>
    <dbReference type="NCBI Taxonomy" id="1169474"/>
    <lineage>
        <taxon>Eukaryota</taxon>
        <taxon>Sar</taxon>
        <taxon>Alveolata</taxon>
        <taxon>Colpodellida</taxon>
        <taxon>Chromeraceae</taxon>
        <taxon>Chromera</taxon>
    </lineage>
</organism>
<dbReference type="EMBL" id="CDMZ01001480">
    <property type="protein sequence ID" value="CEM33203.1"/>
    <property type="molecule type" value="Genomic_DNA"/>
</dbReference>
<feature type="region of interest" description="Disordered" evidence="1">
    <location>
        <begin position="1"/>
        <end position="60"/>
    </location>
</feature>
<dbReference type="AlphaFoldDB" id="A0A0G4GS60"/>
<evidence type="ECO:0000256" key="1">
    <source>
        <dbReference type="SAM" id="MobiDB-lite"/>
    </source>
</evidence>
<protein>
    <submittedName>
        <fullName evidence="2">Uncharacterized protein</fullName>
    </submittedName>
</protein>
<name>A0A0G4GS60_9ALVE</name>
<dbReference type="VEuPathDB" id="CryptoDB:Cvel_5097"/>
<gene>
    <name evidence="2" type="ORF">Cvel_5097</name>
</gene>
<sequence>MSAHVTKTTHCPPPDTHAPGPPPTNTPREIENPSYKQSSDALHKQKGSDAHPVPPIPLGGTISAYSPTQLSTMPSPLLPVDAFAWLEEVPPLEPQPEEIPTAMRTLVSAWGGLRKPCVDPLGYFGLGQCTQEEAEEGFVDEIAHRVRQREIPRAKPFLPPRNDKGNICCCLCRRQFAGEGIFFYHMEQKHGVC</sequence>
<accession>A0A0G4GS60</accession>